<reference evidence="1" key="1">
    <citation type="submission" date="2018-06" db="EMBL/GenBank/DDBJ databases">
        <authorList>
            <person name="Zhirakovskaya E."/>
        </authorList>
    </citation>
    <scope>NUCLEOTIDE SEQUENCE</scope>
</reference>
<dbReference type="AlphaFoldDB" id="A0A3B0UPA5"/>
<dbReference type="EMBL" id="UOEU01000023">
    <property type="protein sequence ID" value="VAW30043.1"/>
    <property type="molecule type" value="Genomic_DNA"/>
</dbReference>
<accession>A0A3B0UPA5</accession>
<protein>
    <recommendedName>
        <fullName evidence="2">Toxin HicA</fullName>
    </recommendedName>
</protein>
<organism evidence="1">
    <name type="scientific">hydrothermal vent metagenome</name>
    <dbReference type="NCBI Taxonomy" id="652676"/>
    <lineage>
        <taxon>unclassified sequences</taxon>
        <taxon>metagenomes</taxon>
        <taxon>ecological metagenomes</taxon>
    </lineage>
</organism>
<gene>
    <name evidence="1" type="ORF">MNBD_CHLOROFLEXI01-2935</name>
</gene>
<evidence type="ECO:0008006" key="2">
    <source>
        <dbReference type="Google" id="ProtNLM"/>
    </source>
</evidence>
<sequence>MGKKEKVLLKVLRGTSDANISFHDLCRLLRHLDFAERIKGSHHIFTRSGVEEILNLQPKRGKAKAYQVKQVRNIILRYKLADGGYDE</sequence>
<name>A0A3B0UPA5_9ZZZZ</name>
<evidence type="ECO:0000313" key="1">
    <source>
        <dbReference type="EMBL" id="VAW30043.1"/>
    </source>
</evidence>
<proteinExistence type="predicted"/>